<evidence type="ECO:0000256" key="6">
    <source>
        <dbReference type="ARBA" id="ARBA00023125"/>
    </source>
</evidence>
<dbReference type="Gene3D" id="3.30.160.60">
    <property type="entry name" value="Classic Zinc Finger"/>
    <property type="match status" value="2"/>
</dbReference>
<keyword evidence="13" id="KW-1185">Reference proteome</keyword>
<feature type="region of interest" description="Disordered" evidence="9">
    <location>
        <begin position="246"/>
        <end position="266"/>
    </location>
</feature>
<keyword evidence="10" id="KW-1133">Transmembrane helix</keyword>
<feature type="compositionally biased region" description="Basic and acidic residues" evidence="9">
    <location>
        <begin position="88"/>
        <end position="97"/>
    </location>
</feature>
<feature type="region of interest" description="Disordered" evidence="9">
    <location>
        <begin position="156"/>
        <end position="195"/>
    </location>
</feature>
<dbReference type="InterPro" id="IPR013087">
    <property type="entry name" value="Znf_C2H2_type"/>
</dbReference>
<dbReference type="PANTHER" id="PTHR24404">
    <property type="entry name" value="ZINC FINGER PROTEIN"/>
    <property type="match status" value="1"/>
</dbReference>
<evidence type="ECO:0000256" key="7">
    <source>
        <dbReference type="ARBA" id="ARBA00023242"/>
    </source>
</evidence>
<dbReference type="InterPro" id="IPR036236">
    <property type="entry name" value="Znf_C2H2_sf"/>
</dbReference>
<evidence type="ECO:0000256" key="9">
    <source>
        <dbReference type="SAM" id="MobiDB-lite"/>
    </source>
</evidence>
<keyword evidence="6" id="KW-0238">DNA-binding</keyword>
<protein>
    <submittedName>
        <fullName evidence="12">Serendipity locus protein H-1</fullName>
    </submittedName>
</protein>
<dbReference type="PROSITE" id="PS00028">
    <property type="entry name" value="ZINC_FINGER_C2H2_1"/>
    <property type="match status" value="2"/>
</dbReference>
<evidence type="ECO:0000256" key="8">
    <source>
        <dbReference type="PROSITE-ProRule" id="PRU00042"/>
    </source>
</evidence>
<evidence type="ECO:0000259" key="11">
    <source>
        <dbReference type="PROSITE" id="PS50157"/>
    </source>
</evidence>
<dbReference type="GO" id="GO:0000978">
    <property type="term" value="F:RNA polymerase II cis-regulatory region sequence-specific DNA binding"/>
    <property type="evidence" value="ECO:0007669"/>
    <property type="project" value="TreeGrafter"/>
</dbReference>
<feature type="compositionally biased region" description="Low complexity" evidence="9">
    <location>
        <begin position="521"/>
        <end position="540"/>
    </location>
</feature>
<keyword evidence="10" id="KW-0472">Membrane</keyword>
<organism evidence="12 13">
    <name type="scientific">Pleurostoma richardsiae</name>
    <dbReference type="NCBI Taxonomy" id="41990"/>
    <lineage>
        <taxon>Eukaryota</taxon>
        <taxon>Fungi</taxon>
        <taxon>Dikarya</taxon>
        <taxon>Ascomycota</taxon>
        <taxon>Pezizomycotina</taxon>
        <taxon>Sordariomycetes</taxon>
        <taxon>Sordariomycetidae</taxon>
        <taxon>Calosphaeriales</taxon>
        <taxon>Pleurostomataceae</taxon>
        <taxon>Pleurostoma</taxon>
    </lineage>
</organism>
<feature type="region of interest" description="Disordered" evidence="9">
    <location>
        <begin position="399"/>
        <end position="424"/>
    </location>
</feature>
<dbReference type="PROSITE" id="PS50157">
    <property type="entry name" value="ZINC_FINGER_C2H2_2"/>
    <property type="match status" value="2"/>
</dbReference>
<evidence type="ECO:0000256" key="3">
    <source>
        <dbReference type="ARBA" id="ARBA00022737"/>
    </source>
</evidence>
<comment type="caution">
    <text evidence="12">The sequence shown here is derived from an EMBL/GenBank/DDBJ whole genome shotgun (WGS) entry which is preliminary data.</text>
</comment>
<proteinExistence type="predicted"/>
<dbReference type="SMART" id="SM00355">
    <property type="entry name" value="ZnF_C2H2"/>
    <property type="match status" value="3"/>
</dbReference>
<comment type="subcellular location">
    <subcellularLocation>
        <location evidence="1">Nucleus</location>
    </subcellularLocation>
</comment>
<gene>
    <name evidence="12" type="ORF">NKR23_g2033</name>
</gene>
<feature type="domain" description="C2H2-type" evidence="11">
    <location>
        <begin position="555"/>
        <end position="582"/>
    </location>
</feature>
<dbReference type="Proteomes" id="UP001174694">
    <property type="component" value="Unassembled WGS sequence"/>
</dbReference>
<dbReference type="GO" id="GO:0008270">
    <property type="term" value="F:zinc ion binding"/>
    <property type="evidence" value="ECO:0007669"/>
    <property type="project" value="UniProtKB-KW"/>
</dbReference>
<evidence type="ECO:0000313" key="12">
    <source>
        <dbReference type="EMBL" id="KAJ9155461.1"/>
    </source>
</evidence>
<keyword evidence="4 8" id="KW-0863">Zinc-finger</keyword>
<reference evidence="12" key="1">
    <citation type="submission" date="2022-07" db="EMBL/GenBank/DDBJ databases">
        <title>Fungi with potential for degradation of polypropylene.</title>
        <authorList>
            <person name="Gostincar C."/>
        </authorList>
    </citation>
    <scope>NUCLEOTIDE SEQUENCE</scope>
    <source>
        <strain evidence="12">EXF-13308</strain>
    </source>
</reference>
<feature type="region of interest" description="Disordered" evidence="9">
    <location>
        <begin position="469"/>
        <end position="555"/>
    </location>
</feature>
<dbReference type="FunFam" id="3.30.160.60:FF:000100">
    <property type="entry name" value="Zinc finger 45-like"/>
    <property type="match status" value="1"/>
</dbReference>
<dbReference type="Pfam" id="PF00096">
    <property type="entry name" value="zf-C2H2"/>
    <property type="match status" value="2"/>
</dbReference>
<feature type="domain" description="C2H2-type" evidence="11">
    <location>
        <begin position="581"/>
        <end position="609"/>
    </location>
</feature>
<feature type="compositionally biased region" description="Pro residues" evidence="9">
    <location>
        <begin position="410"/>
        <end position="419"/>
    </location>
</feature>
<dbReference type="InterPro" id="IPR050589">
    <property type="entry name" value="Ikaros_C2H2-ZF"/>
</dbReference>
<evidence type="ECO:0000256" key="2">
    <source>
        <dbReference type="ARBA" id="ARBA00022723"/>
    </source>
</evidence>
<dbReference type="EMBL" id="JANBVO010000003">
    <property type="protein sequence ID" value="KAJ9155461.1"/>
    <property type="molecule type" value="Genomic_DNA"/>
</dbReference>
<keyword evidence="7" id="KW-0539">Nucleus</keyword>
<sequence length="660" mass="70294">MGASSLSSRSSSLTARAISSGSIAGATVGSVVGAALIVVCALPFILKAIRKRRRRYNAFDEPAVAEMGMGPPGPLSPVSPSSPPVADASRRLPKDHFAPGVGPPQPTAGHPFKEHEANGSIYGQYGVDPYAAAGVAMPPLTLGQSVPLPISPVSPVAPAQSLPLSSEPGSGPADGQTGRQAPQFPPPWESAPETTAALPSSAFGTTVMTGEPEVIEGGISRTSTSFRRSESPSLSDAIRRFARRTSAALRRGSTRSTGGDSYNGPVRSPTIEMDEGLGPAISAPPVFPMIDDIPMGGASAEYYSGAPLSPPDEYSTRDMSPTYASTGQPFISMMAMHGSPVEGAFVPVVQSHESQSPEQLRTPFAPPPANVAPLTPGSIVVKAEDSSDDDVGTQLAATAPVDISSQEPSVKPPASPLHPAPGTVNPMDIMKPSNPAEKDWMVNAELEAIKNSPPPQVPQFTAVVRQPTEIYPGQNGYGNGFTREEPMQHDISDYSTPPPEAYSSGPSNQNTPDTRLTEPESNYTSSPSPQSSNNPTTPNTIQDDLSQDGASPRSYRCKECGRSFDQVHKLNHHKRYHERPHECPHCEKRFGTKTHLDRHINDKHMKTKKYHCTVATCAYSKQGGKSFPRKDNWRRHMTNKHQEIPDYEPPEAVDEPMGGT</sequence>
<dbReference type="PANTHER" id="PTHR24404:SF114">
    <property type="entry name" value="KLUMPFUSS, ISOFORM B-RELATED"/>
    <property type="match status" value="1"/>
</dbReference>
<evidence type="ECO:0000313" key="13">
    <source>
        <dbReference type="Proteomes" id="UP001174694"/>
    </source>
</evidence>
<evidence type="ECO:0000256" key="5">
    <source>
        <dbReference type="ARBA" id="ARBA00022833"/>
    </source>
</evidence>
<dbReference type="AlphaFoldDB" id="A0AA38S9D7"/>
<feature type="compositionally biased region" description="Pro residues" evidence="9">
    <location>
        <begin position="71"/>
        <end position="83"/>
    </location>
</feature>
<accession>A0AA38S9D7</accession>
<feature type="compositionally biased region" description="Polar residues" evidence="9">
    <location>
        <begin position="504"/>
        <end position="514"/>
    </location>
</feature>
<dbReference type="GO" id="GO:0005634">
    <property type="term" value="C:nucleus"/>
    <property type="evidence" value="ECO:0007669"/>
    <property type="project" value="UniProtKB-SubCell"/>
</dbReference>
<feature type="transmembrane region" description="Helical" evidence="10">
    <location>
        <begin position="20"/>
        <end position="46"/>
    </location>
</feature>
<feature type="region of interest" description="Disordered" evidence="9">
    <location>
        <begin position="623"/>
        <end position="660"/>
    </location>
</feature>
<feature type="region of interest" description="Disordered" evidence="9">
    <location>
        <begin position="68"/>
        <end position="116"/>
    </location>
</feature>
<keyword evidence="3" id="KW-0677">Repeat</keyword>
<keyword evidence="2" id="KW-0479">Metal-binding</keyword>
<feature type="compositionally biased region" description="Low complexity" evidence="9">
    <location>
        <begin position="156"/>
        <end position="171"/>
    </location>
</feature>
<keyword evidence="5" id="KW-0862">Zinc</keyword>
<feature type="compositionally biased region" description="Acidic residues" evidence="9">
    <location>
        <begin position="645"/>
        <end position="654"/>
    </location>
</feature>
<dbReference type="GO" id="GO:0006357">
    <property type="term" value="P:regulation of transcription by RNA polymerase II"/>
    <property type="evidence" value="ECO:0007669"/>
    <property type="project" value="TreeGrafter"/>
</dbReference>
<evidence type="ECO:0000256" key="1">
    <source>
        <dbReference type="ARBA" id="ARBA00004123"/>
    </source>
</evidence>
<feature type="compositionally biased region" description="Basic and acidic residues" evidence="9">
    <location>
        <begin position="482"/>
        <end position="492"/>
    </location>
</feature>
<evidence type="ECO:0000256" key="4">
    <source>
        <dbReference type="ARBA" id="ARBA00022771"/>
    </source>
</evidence>
<dbReference type="GO" id="GO:0003700">
    <property type="term" value="F:DNA-binding transcription factor activity"/>
    <property type="evidence" value="ECO:0007669"/>
    <property type="project" value="TreeGrafter"/>
</dbReference>
<evidence type="ECO:0000256" key="10">
    <source>
        <dbReference type="SAM" id="Phobius"/>
    </source>
</evidence>
<name>A0AA38S9D7_9PEZI</name>
<keyword evidence="10" id="KW-0812">Transmembrane</keyword>
<dbReference type="SUPFAM" id="SSF57667">
    <property type="entry name" value="beta-beta-alpha zinc fingers"/>
    <property type="match status" value="2"/>
</dbReference>